<dbReference type="Gene3D" id="3.40.109.10">
    <property type="entry name" value="NADH Oxidase"/>
    <property type="match status" value="1"/>
</dbReference>
<dbReference type="GO" id="GO:0016491">
    <property type="term" value="F:oxidoreductase activity"/>
    <property type="evidence" value="ECO:0007669"/>
    <property type="project" value="UniProtKB-UniRule"/>
</dbReference>
<dbReference type="CDD" id="cd02135">
    <property type="entry name" value="YdjA-like"/>
    <property type="match status" value="1"/>
</dbReference>
<evidence type="ECO:0000256" key="6">
    <source>
        <dbReference type="ARBA" id="ARBA00023027"/>
    </source>
</evidence>
<dbReference type="eggNOG" id="COG0778">
    <property type="taxonomic scope" value="Bacteria"/>
</dbReference>
<feature type="binding site" description="in other chain" evidence="8">
    <location>
        <begin position="10"/>
        <end position="12"/>
    </location>
    <ligand>
        <name>FMN</name>
        <dbReference type="ChEBI" id="CHEBI:58210"/>
        <note>ligand shared between dimeric partners</note>
    </ligand>
</feature>
<dbReference type="PIRSF" id="PIRSF000232">
    <property type="entry name" value="YdjA"/>
    <property type="match status" value="1"/>
</dbReference>
<dbReference type="AlphaFoldDB" id="D0L1L3"/>
<evidence type="ECO:0000256" key="7">
    <source>
        <dbReference type="PIRNR" id="PIRNR000232"/>
    </source>
</evidence>
<dbReference type="OrthoDB" id="9804207at2"/>
<feature type="binding site" evidence="8">
    <location>
        <position position="41"/>
    </location>
    <ligand>
        <name>FMN</name>
        <dbReference type="ChEBI" id="CHEBI:58210"/>
        <note>ligand shared between dimeric partners</note>
    </ligand>
</feature>
<keyword evidence="6 7" id="KW-0520">NAD</keyword>
<dbReference type="PANTHER" id="PTHR43821:SF1">
    <property type="entry name" value="NAD(P)H NITROREDUCTASE YDJA-RELATED"/>
    <property type="match status" value="1"/>
</dbReference>
<evidence type="ECO:0000256" key="1">
    <source>
        <dbReference type="ARBA" id="ARBA00007118"/>
    </source>
</evidence>
<dbReference type="EC" id="1.-.-.-" evidence="7"/>
<keyword evidence="5 7" id="KW-0560">Oxidoreductase</keyword>
<feature type="binding site" description="in other chain" evidence="8">
    <location>
        <begin position="136"/>
        <end position="138"/>
    </location>
    <ligand>
        <name>FMN</name>
        <dbReference type="ChEBI" id="CHEBI:58210"/>
        <note>ligand shared between dimeric partners</note>
    </ligand>
</feature>
<keyword evidence="4 7" id="KW-0521">NADP</keyword>
<dbReference type="STRING" id="555778.Hneap_1763"/>
<keyword evidence="2 7" id="KW-0285">Flavoprotein</keyword>
<sequence length="190" mass="21117">MNLIEFLIQRQSTPAKYLIEPAPSHEELKQLMAAAESAPDHGALKPWRFLVISGSARYALGELFVQALLQRAPHTEPDLLERERERALRAPMLVAAIARLDHAHQKVPATEQFIAAAIATHQLMLAANHLGYGTIWLTGSRVYDRQVMSRLGLAPEEELIGLINIGTVAPTAPSKQPQRRKSDVTYWTGE</sequence>
<dbReference type="InterPro" id="IPR000415">
    <property type="entry name" value="Nitroreductase-like"/>
</dbReference>
<accession>D0L1L3</accession>
<reference evidence="11 12" key="1">
    <citation type="submission" date="2009-10" db="EMBL/GenBank/DDBJ databases">
        <title>Complete sequence of Halothiobacillus neapolitanus c2.</title>
        <authorList>
            <consortium name="US DOE Joint Genome Institute"/>
            <person name="Lucas S."/>
            <person name="Copeland A."/>
            <person name="Lapidus A."/>
            <person name="Glavina del Rio T."/>
            <person name="Tice H."/>
            <person name="Bruce D."/>
            <person name="Goodwin L."/>
            <person name="Pitluck S."/>
            <person name="Davenport K."/>
            <person name="Brettin T."/>
            <person name="Detter J.C."/>
            <person name="Han C."/>
            <person name="Tapia R."/>
            <person name="Larimer F."/>
            <person name="Land M."/>
            <person name="Hauser L."/>
            <person name="Kyrpides N."/>
            <person name="Mikhailova N."/>
            <person name="Kerfeld C."/>
            <person name="Cannon G."/>
            <person name="Heinhort S."/>
        </authorList>
    </citation>
    <scope>NUCLEOTIDE SEQUENCE [LARGE SCALE GENOMIC DNA]</scope>
    <source>
        <strain evidence="12">ATCC 23641 / c2</strain>
    </source>
</reference>
<evidence type="ECO:0000256" key="8">
    <source>
        <dbReference type="PIRSR" id="PIRSR000232-1"/>
    </source>
</evidence>
<feature type="domain" description="Nitroreductase" evidence="10">
    <location>
        <begin position="9"/>
        <end position="166"/>
    </location>
</feature>
<dbReference type="HOGENOM" id="CLU_070764_5_0_6"/>
<evidence type="ECO:0000256" key="2">
    <source>
        <dbReference type="ARBA" id="ARBA00022630"/>
    </source>
</evidence>
<comment type="similarity">
    <text evidence="1 7">Belongs to the nitroreductase family.</text>
</comment>
<keyword evidence="3 7" id="KW-0288">FMN</keyword>
<organism evidence="11 12">
    <name type="scientific">Halothiobacillus neapolitanus (strain ATCC 23641 / DSM 15147 / CIP 104769 / NCIMB 8539 / c2)</name>
    <name type="common">Thiobacillus neapolitanus</name>
    <dbReference type="NCBI Taxonomy" id="555778"/>
    <lineage>
        <taxon>Bacteria</taxon>
        <taxon>Pseudomonadati</taxon>
        <taxon>Pseudomonadota</taxon>
        <taxon>Gammaproteobacteria</taxon>
        <taxon>Chromatiales</taxon>
        <taxon>Halothiobacillaceae</taxon>
        <taxon>Halothiobacillus</taxon>
    </lineage>
</organism>
<proteinExistence type="inferred from homology"/>
<gene>
    <name evidence="11" type="ordered locus">Hneap_1763</name>
</gene>
<evidence type="ECO:0000313" key="11">
    <source>
        <dbReference type="EMBL" id="ACX96586.1"/>
    </source>
</evidence>
<evidence type="ECO:0000256" key="9">
    <source>
        <dbReference type="SAM" id="MobiDB-lite"/>
    </source>
</evidence>
<evidence type="ECO:0000313" key="12">
    <source>
        <dbReference type="Proteomes" id="UP000009102"/>
    </source>
</evidence>
<keyword evidence="12" id="KW-1185">Reference proteome</keyword>
<dbReference type="InterPro" id="IPR029479">
    <property type="entry name" value="Nitroreductase"/>
</dbReference>
<dbReference type="Proteomes" id="UP000009102">
    <property type="component" value="Chromosome"/>
</dbReference>
<evidence type="ECO:0000256" key="5">
    <source>
        <dbReference type="ARBA" id="ARBA00023002"/>
    </source>
</evidence>
<evidence type="ECO:0000259" key="10">
    <source>
        <dbReference type="Pfam" id="PF00881"/>
    </source>
</evidence>
<dbReference type="InterPro" id="IPR052530">
    <property type="entry name" value="NAD(P)H_nitroreductase"/>
</dbReference>
<dbReference type="SUPFAM" id="SSF55469">
    <property type="entry name" value="FMN-dependent nitroreductase-like"/>
    <property type="match status" value="1"/>
</dbReference>
<feature type="region of interest" description="Disordered" evidence="9">
    <location>
        <begin position="171"/>
        <end position="190"/>
    </location>
</feature>
<comment type="cofactor">
    <cofactor evidence="8">
        <name>FMN</name>
        <dbReference type="ChEBI" id="CHEBI:58210"/>
    </cofactor>
    <text evidence="8">Binds 1 FMN per subunit.</text>
</comment>
<evidence type="ECO:0000256" key="4">
    <source>
        <dbReference type="ARBA" id="ARBA00022857"/>
    </source>
</evidence>
<dbReference type="Pfam" id="PF00881">
    <property type="entry name" value="Nitroreductase"/>
    <property type="match status" value="1"/>
</dbReference>
<name>D0L1L3_HALNC</name>
<protein>
    <recommendedName>
        <fullName evidence="7">Putative NAD(P)H nitroreductase</fullName>
        <ecNumber evidence="7">1.-.-.-</ecNumber>
    </recommendedName>
</protein>
<dbReference type="InterPro" id="IPR026021">
    <property type="entry name" value="YdjA-like"/>
</dbReference>
<dbReference type="EMBL" id="CP001801">
    <property type="protein sequence ID" value="ACX96586.1"/>
    <property type="molecule type" value="Genomic_DNA"/>
</dbReference>
<evidence type="ECO:0000256" key="3">
    <source>
        <dbReference type="ARBA" id="ARBA00022643"/>
    </source>
</evidence>
<dbReference type="KEGG" id="hna:Hneap_1763"/>
<dbReference type="RefSeq" id="WP_012824619.1">
    <property type="nucleotide sequence ID" value="NC_013422.1"/>
</dbReference>
<dbReference type="PANTHER" id="PTHR43821">
    <property type="entry name" value="NAD(P)H NITROREDUCTASE YDJA-RELATED"/>
    <property type="match status" value="1"/>
</dbReference>